<sequence>MNNAENYLENLKEPYYSSDNIQTNETFQKQYEDEYNLYKLNVIQPPVNTNPTFQQKMSETLKTFARPSESVIKSNATPMKTLAPSDSNNVKYHSAHVTPVRQQYTSPPTLTPPNKDISQIQGFIQPLAQSPQNMGTSQLQRNDQSPAQNSENKKEYQSFVLPSNDTYPGVIQYVKPDNNESQIKQEPDIGAMGDSYSAWSNKDTNQIKQDSNGLESLLGFVNGVPDTFNNYSSSIDNWNMDTSDSTNNDTQFGGIFTNSPNGTREKQSTTNPGKNRGSNKRKSNEMEEYNAERPEKVKQLTNYKAKSYQLMRNYIRVLRRNLALARIHLRLQRKHNMLEGDRVQYTGWEKHPLVRAHITRCMNAYGDVPDKRIKRVEVGKTRPKIYNTIPDEQLLQA</sequence>
<protein>
    <submittedName>
        <fullName evidence="2">Uncharacterized protein</fullName>
    </submittedName>
</protein>
<name>A0AAV4Q7T8_9ARAC</name>
<evidence type="ECO:0000256" key="1">
    <source>
        <dbReference type="SAM" id="MobiDB-lite"/>
    </source>
</evidence>
<proteinExistence type="predicted"/>
<dbReference type="AlphaFoldDB" id="A0AAV4Q7T8"/>
<reference evidence="2 3" key="1">
    <citation type="submission" date="2021-06" db="EMBL/GenBank/DDBJ databases">
        <title>Caerostris darwini draft genome.</title>
        <authorList>
            <person name="Kono N."/>
            <person name="Arakawa K."/>
        </authorList>
    </citation>
    <scope>NUCLEOTIDE SEQUENCE [LARGE SCALE GENOMIC DNA]</scope>
</reference>
<feature type="compositionally biased region" description="Polar residues" evidence="1">
    <location>
        <begin position="130"/>
        <end position="150"/>
    </location>
</feature>
<gene>
    <name evidence="2" type="ORF">CDAR_54221</name>
</gene>
<accession>A0AAV4Q7T8</accession>
<feature type="region of interest" description="Disordered" evidence="1">
    <location>
        <begin position="130"/>
        <end position="155"/>
    </location>
</feature>
<dbReference type="Proteomes" id="UP001054837">
    <property type="component" value="Unassembled WGS sequence"/>
</dbReference>
<dbReference type="EMBL" id="BPLQ01003925">
    <property type="protein sequence ID" value="GIY04389.1"/>
    <property type="molecule type" value="Genomic_DNA"/>
</dbReference>
<organism evidence="2 3">
    <name type="scientific">Caerostris darwini</name>
    <dbReference type="NCBI Taxonomy" id="1538125"/>
    <lineage>
        <taxon>Eukaryota</taxon>
        <taxon>Metazoa</taxon>
        <taxon>Ecdysozoa</taxon>
        <taxon>Arthropoda</taxon>
        <taxon>Chelicerata</taxon>
        <taxon>Arachnida</taxon>
        <taxon>Araneae</taxon>
        <taxon>Araneomorphae</taxon>
        <taxon>Entelegynae</taxon>
        <taxon>Araneoidea</taxon>
        <taxon>Araneidae</taxon>
        <taxon>Caerostris</taxon>
    </lineage>
</organism>
<feature type="compositionally biased region" description="Basic and acidic residues" evidence="1">
    <location>
        <begin position="282"/>
        <end position="294"/>
    </location>
</feature>
<evidence type="ECO:0000313" key="3">
    <source>
        <dbReference type="Proteomes" id="UP001054837"/>
    </source>
</evidence>
<feature type="region of interest" description="Disordered" evidence="1">
    <location>
        <begin position="242"/>
        <end position="294"/>
    </location>
</feature>
<comment type="caution">
    <text evidence="2">The sequence shown here is derived from an EMBL/GenBank/DDBJ whole genome shotgun (WGS) entry which is preliminary data.</text>
</comment>
<feature type="compositionally biased region" description="Polar residues" evidence="1">
    <location>
        <begin position="242"/>
        <end position="273"/>
    </location>
</feature>
<evidence type="ECO:0000313" key="2">
    <source>
        <dbReference type="EMBL" id="GIY04389.1"/>
    </source>
</evidence>
<keyword evidence="3" id="KW-1185">Reference proteome</keyword>